<dbReference type="Proteomes" id="UP000258927">
    <property type="component" value="Chromosome"/>
</dbReference>
<accession>A0A2R4MI26</accession>
<evidence type="ECO:0000256" key="6">
    <source>
        <dbReference type="SAM" id="Phobius"/>
    </source>
</evidence>
<dbReference type="PANTHER" id="PTHR30563">
    <property type="entry name" value="DNA RECOMBINATION PROTEIN RMUC"/>
    <property type="match status" value="1"/>
</dbReference>
<sequence>MNDVLFYAFGHGFTALELTLTGVGLLLILAIVALIGSWRAGQQRAIEAARIAERNQEMERHMADLMRVQSEMTGRMHTMSEIFGSRTSDLAKALTDRIDSASHRMGQTVTESRTKTEESLSKLNERLAVIDRAQANISELSHEMVSLRDILANKQSRGAFGQGRMEAIISDGLPSSSFQFQATLSNNSRPDCLVLMPNKAPDLVVDAKFPLESWQRINDAQDAVELKGAMTQFRTDMTKHMKDISEKYLIAGETQDTAFMFVPSEAIFADIHEKFDDLVQKALRMRVVIVSPSLLMLSIQVIQALLRDVKMREQAHIIQSEVTNLLADVGRLSERVHKLQTHFQQANRDVEQILISTGKVNKRGERIEQLEFEETKVMLEGDG</sequence>
<dbReference type="STRING" id="1122213.GCA_000423365_00779"/>
<feature type="transmembrane region" description="Helical" evidence="6">
    <location>
        <begin position="12"/>
        <end position="35"/>
    </location>
</feature>
<feature type="transmembrane region" description="Helical" evidence="6">
    <location>
        <begin position="287"/>
        <end position="306"/>
    </location>
</feature>
<dbReference type="Pfam" id="PF02646">
    <property type="entry name" value="RmuC"/>
    <property type="match status" value="1"/>
</dbReference>
<evidence type="ECO:0000256" key="3">
    <source>
        <dbReference type="ARBA" id="ARBA00021840"/>
    </source>
</evidence>
<evidence type="ECO:0000313" key="7">
    <source>
        <dbReference type="EMBL" id="AVX05593.1"/>
    </source>
</evidence>
<dbReference type="AlphaFoldDB" id="A0A2R4MI26"/>
<dbReference type="GO" id="GO:0006310">
    <property type="term" value="P:DNA recombination"/>
    <property type="evidence" value="ECO:0007669"/>
    <property type="project" value="UniProtKB-KW"/>
</dbReference>
<dbReference type="PANTHER" id="PTHR30563:SF0">
    <property type="entry name" value="DNA RECOMBINATION PROTEIN RMUC"/>
    <property type="match status" value="1"/>
</dbReference>
<dbReference type="RefSeq" id="WP_117396429.1">
    <property type="nucleotide sequence ID" value="NZ_CP021330.1"/>
</dbReference>
<dbReference type="EMBL" id="CP021330">
    <property type="protein sequence ID" value="AVX05593.1"/>
    <property type="molecule type" value="Genomic_DNA"/>
</dbReference>
<reference evidence="7 8" key="1">
    <citation type="submission" date="2017-05" db="EMBL/GenBank/DDBJ databases">
        <title>Genome Analysis of Maritalea myrionectae HL2708#5.</title>
        <authorList>
            <consortium name="Cotde Inc.-PKNU"/>
            <person name="Jang D."/>
            <person name="Oh H.-M."/>
        </authorList>
    </citation>
    <scope>NUCLEOTIDE SEQUENCE [LARGE SCALE GENOMIC DNA]</scope>
    <source>
        <strain evidence="7 8">HL2708#5</strain>
    </source>
</reference>
<dbReference type="KEGG" id="mmyr:MXMO3_03087"/>
<organism evidence="7 8">
    <name type="scientific">Maritalea myrionectae</name>
    <dbReference type="NCBI Taxonomy" id="454601"/>
    <lineage>
        <taxon>Bacteria</taxon>
        <taxon>Pseudomonadati</taxon>
        <taxon>Pseudomonadota</taxon>
        <taxon>Alphaproteobacteria</taxon>
        <taxon>Hyphomicrobiales</taxon>
        <taxon>Devosiaceae</taxon>
        <taxon>Maritalea</taxon>
    </lineage>
</organism>
<comment type="function">
    <text evidence="1">Involved in DNA recombination.</text>
</comment>
<evidence type="ECO:0000256" key="5">
    <source>
        <dbReference type="ARBA" id="ARBA00023172"/>
    </source>
</evidence>
<proteinExistence type="inferred from homology"/>
<gene>
    <name evidence="7" type="ORF">MXMO3_03087</name>
</gene>
<keyword evidence="4" id="KW-0175">Coiled coil</keyword>
<keyword evidence="6" id="KW-1133">Transmembrane helix</keyword>
<evidence type="ECO:0000256" key="4">
    <source>
        <dbReference type="ARBA" id="ARBA00023054"/>
    </source>
</evidence>
<keyword evidence="8" id="KW-1185">Reference proteome</keyword>
<evidence type="ECO:0000313" key="8">
    <source>
        <dbReference type="Proteomes" id="UP000258927"/>
    </source>
</evidence>
<dbReference type="InterPro" id="IPR003798">
    <property type="entry name" value="DNA_recombination_RmuC"/>
</dbReference>
<keyword evidence="5" id="KW-0233">DNA recombination</keyword>
<keyword evidence="6" id="KW-0812">Transmembrane</keyword>
<name>A0A2R4MI26_9HYPH</name>
<comment type="similarity">
    <text evidence="2">Belongs to the RmuC family.</text>
</comment>
<evidence type="ECO:0000256" key="1">
    <source>
        <dbReference type="ARBA" id="ARBA00003416"/>
    </source>
</evidence>
<keyword evidence="6" id="KW-0472">Membrane</keyword>
<protein>
    <recommendedName>
        <fullName evidence="3">DNA recombination protein RmuC homolog</fullName>
    </recommendedName>
</protein>
<evidence type="ECO:0000256" key="2">
    <source>
        <dbReference type="ARBA" id="ARBA00009840"/>
    </source>
</evidence>